<dbReference type="EMBL" id="VUMV01000001">
    <property type="protein sequence ID" value="MST80827.1"/>
    <property type="molecule type" value="Genomic_DNA"/>
</dbReference>
<dbReference type="GO" id="GO:0005524">
    <property type="term" value="F:ATP binding"/>
    <property type="evidence" value="ECO:0007669"/>
    <property type="project" value="UniProtKB-UniRule"/>
</dbReference>
<comment type="caution">
    <text evidence="10">The sequence shown here is derived from an EMBL/GenBank/DDBJ whole genome shotgun (WGS) entry which is preliminary data.</text>
</comment>
<dbReference type="PANTHER" id="PTHR43873:SF1">
    <property type="entry name" value="COBYRINATE A,C-DIAMIDE SYNTHASE"/>
    <property type="match status" value="1"/>
</dbReference>
<evidence type="ECO:0000256" key="6">
    <source>
        <dbReference type="ARBA" id="ARBA00022962"/>
    </source>
</evidence>
<evidence type="ECO:0000313" key="10">
    <source>
        <dbReference type="EMBL" id="MST80827.1"/>
    </source>
</evidence>
<comment type="function">
    <text evidence="7">Catalyzes the ATP-dependent amidation of the two carboxylate groups at positions a and c of cobyrinate, using either L-glutamine or ammonia as the nitrogen source.</text>
</comment>
<keyword evidence="4 7" id="KW-0067">ATP-binding</keyword>
<reference evidence="10 11" key="1">
    <citation type="submission" date="2019-08" db="EMBL/GenBank/DDBJ databases">
        <title>In-depth cultivation of the pig gut microbiome towards novel bacterial diversity and tailored functional studies.</title>
        <authorList>
            <person name="Wylensek D."/>
            <person name="Hitch T.C.A."/>
            <person name="Clavel T."/>
        </authorList>
    </citation>
    <scope>NUCLEOTIDE SEQUENCE [LARGE SCALE GENOMIC DNA]</scope>
    <source>
        <strain evidence="10 11">Oil+RF-744-WCA-WT-13</strain>
    </source>
</reference>
<keyword evidence="5 7" id="KW-0460">Magnesium</keyword>
<keyword evidence="6 7" id="KW-0315">Glutamine amidotransferase</keyword>
<evidence type="ECO:0000256" key="5">
    <source>
        <dbReference type="ARBA" id="ARBA00022842"/>
    </source>
</evidence>
<dbReference type="GO" id="GO:0009236">
    <property type="term" value="P:cobalamin biosynthetic process"/>
    <property type="evidence" value="ECO:0007669"/>
    <property type="project" value="UniProtKB-UniRule"/>
</dbReference>
<feature type="domain" description="CobB/CobQ-like glutamine amidotransferase" evidence="9">
    <location>
        <begin position="266"/>
        <end position="417"/>
    </location>
</feature>
<feature type="site" description="Increases nucleophilicity of active site Cys" evidence="7">
    <location>
        <position position="448"/>
    </location>
</feature>
<keyword evidence="2 7" id="KW-0436">Ligase</keyword>
<dbReference type="GO" id="GO:0042242">
    <property type="term" value="F:cobyrinic acid a,c-diamide synthase activity"/>
    <property type="evidence" value="ECO:0007669"/>
    <property type="project" value="UniProtKB-UniRule"/>
</dbReference>
<dbReference type="PROSITE" id="PS51274">
    <property type="entry name" value="GATASE_COBBQ"/>
    <property type="match status" value="1"/>
</dbReference>
<dbReference type="HAMAP" id="MF_00027">
    <property type="entry name" value="CobB_CbiA"/>
    <property type="match status" value="1"/>
</dbReference>
<comment type="similarity">
    <text evidence="7">Belongs to the CobB/CbiA family.</text>
</comment>
<evidence type="ECO:0000256" key="2">
    <source>
        <dbReference type="ARBA" id="ARBA00022598"/>
    </source>
</evidence>
<comment type="miscellaneous">
    <text evidence="7">The a and c carboxylates of cobyrinate are activated for nucleophilic attack via formation of a phosphorylated intermediate by ATP. CbiA catalyzes first the amidation of the c-carboxylate, and then that of the a-carboxylate.</text>
</comment>
<dbReference type="InterPro" id="IPR002586">
    <property type="entry name" value="CobQ/CobB/MinD/ParA_Nub-bd_dom"/>
</dbReference>
<dbReference type="UniPathway" id="UPA00148">
    <property type="reaction ID" value="UER00231"/>
</dbReference>
<comment type="pathway">
    <text evidence="7">Cofactor biosynthesis; adenosylcobalamin biosynthesis; cob(II)yrinate a,c-diamide from sirohydrochlorin (anaerobic route): step 10/10.</text>
</comment>
<keyword evidence="3 7" id="KW-0547">Nucleotide-binding</keyword>
<evidence type="ECO:0000256" key="3">
    <source>
        <dbReference type="ARBA" id="ARBA00022741"/>
    </source>
</evidence>
<dbReference type="Proteomes" id="UP000466864">
    <property type="component" value="Unassembled WGS sequence"/>
</dbReference>
<name>A0A7X2TM61_9FIRM</name>
<feature type="active site" description="Nucleophile" evidence="7">
    <location>
        <position position="350"/>
    </location>
</feature>
<evidence type="ECO:0000313" key="11">
    <source>
        <dbReference type="Proteomes" id="UP000466864"/>
    </source>
</evidence>
<comment type="cofactor">
    <cofactor evidence="1 7">
        <name>Mg(2+)</name>
        <dbReference type="ChEBI" id="CHEBI:18420"/>
    </cofactor>
</comment>
<dbReference type="NCBIfam" id="TIGR00379">
    <property type="entry name" value="cobB"/>
    <property type="match status" value="1"/>
</dbReference>
<evidence type="ECO:0000259" key="9">
    <source>
        <dbReference type="Pfam" id="PF07685"/>
    </source>
</evidence>
<dbReference type="PANTHER" id="PTHR43873">
    <property type="entry name" value="COBYRINATE A,C-DIAMIDE SYNTHASE"/>
    <property type="match status" value="1"/>
</dbReference>
<dbReference type="Pfam" id="PF07685">
    <property type="entry name" value="GATase_3"/>
    <property type="match status" value="1"/>
</dbReference>
<feature type="domain" description="CobQ/CobB/MinD/ParA nucleotide binding" evidence="8">
    <location>
        <begin position="6"/>
        <end position="182"/>
    </location>
</feature>
<evidence type="ECO:0000256" key="7">
    <source>
        <dbReference type="HAMAP-Rule" id="MF_00027"/>
    </source>
</evidence>
<dbReference type="Gene3D" id="3.40.50.300">
    <property type="entry name" value="P-loop containing nucleotide triphosphate hydrolases"/>
    <property type="match status" value="1"/>
</dbReference>
<dbReference type="CDD" id="cd03130">
    <property type="entry name" value="GATase1_CobB"/>
    <property type="match status" value="1"/>
</dbReference>
<proteinExistence type="inferred from homology"/>
<keyword evidence="7" id="KW-0169">Cobalamin biosynthesis</keyword>
<dbReference type="InterPro" id="IPR004484">
    <property type="entry name" value="CbiA/CobB_synth"/>
</dbReference>
<dbReference type="SUPFAM" id="SSF52317">
    <property type="entry name" value="Class I glutamine amidotransferase-like"/>
    <property type="match status" value="1"/>
</dbReference>
<dbReference type="Pfam" id="PF01656">
    <property type="entry name" value="CbiA"/>
    <property type="match status" value="1"/>
</dbReference>
<protein>
    <recommendedName>
        <fullName evidence="7">Cobyrinate a,c-diamide synthase</fullName>
        <ecNumber evidence="7">6.3.5.11</ecNumber>
    </recommendedName>
    <alternativeName>
        <fullName evidence="7">Cobyrinic acid a,c-diamide synthetase</fullName>
    </alternativeName>
</protein>
<evidence type="ECO:0000256" key="1">
    <source>
        <dbReference type="ARBA" id="ARBA00001946"/>
    </source>
</evidence>
<gene>
    <name evidence="7" type="primary">cbiA</name>
    <name evidence="10" type="ORF">FYJ60_00550</name>
</gene>
<evidence type="ECO:0000256" key="4">
    <source>
        <dbReference type="ARBA" id="ARBA00022840"/>
    </source>
</evidence>
<dbReference type="InterPro" id="IPR027417">
    <property type="entry name" value="P-loop_NTPase"/>
</dbReference>
<comment type="catalytic activity">
    <reaction evidence="7">
        <text>cob(II)yrinate + 2 L-glutamine + 2 ATP + 2 H2O = cob(II)yrinate a,c diamide + 2 L-glutamate + 2 ADP + 2 phosphate + 2 H(+)</text>
        <dbReference type="Rhea" id="RHEA:26289"/>
        <dbReference type="ChEBI" id="CHEBI:15377"/>
        <dbReference type="ChEBI" id="CHEBI:15378"/>
        <dbReference type="ChEBI" id="CHEBI:29985"/>
        <dbReference type="ChEBI" id="CHEBI:30616"/>
        <dbReference type="ChEBI" id="CHEBI:43474"/>
        <dbReference type="ChEBI" id="CHEBI:58359"/>
        <dbReference type="ChEBI" id="CHEBI:58537"/>
        <dbReference type="ChEBI" id="CHEBI:58894"/>
        <dbReference type="ChEBI" id="CHEBI:456216"/>
        <dbReference type="EC" id="6.3.5.11"/>
    </reaction>
</comment>
<dbReference type="EC" id="6.3.5.11" evidence="7"/>
<dbReference type="InterPro" id="IPR011698">
    <property type="entry name" value="GATase_3"/>
</dbReference>
<sequence length="474" mass="52967">MKINRLMIAAPASGSGKTLLTCGLLRLLTRKNIRPASFKCGPDFIDPMFHSKVLGTRSRNLDTFFTGESVTRYLLEKNAADCDAAVMEGVMGYYDGLSMESSRAGASDLASVTDTPVFLLIPAKGASRSLLPMIKGFLDFQKKPCIRGIILNRVNGMLYPRLKEMIEKELHIPVVGYLPVVKDCVLESRHLGLILPEEIQSLQKKLDSLADILEKTLDLRQILEIAENAPELDAAADAEVWNRQKQEALALVPEETLRRPDGGKLRIGLARDEAFCFFYEDNLQLLRDLGAELEEFSPLHDRHLPDGLDALLLHGGYPELHAEELEGNSSMRRDVREAAVDRKLPVMAECGGFLYLHESLKDMEGKVRKMAGVFPESSYYTGHLNRFGYMTLKGGTLFGHPVGEIRSHEFHYYESENPGDTFRAEKPSGTRSWRCIRSSDSVSAGFPHLYYYANPEIPVRLLQAAGVFAGRRET</sequence>
<dbReference type="AlphaFoldDB" id="A0A7X2TM61"/>
<dbReference type="NCBIfam" id="NF002204">
    <property type="entry name" value="PRK01077.1"/>
    <property type="match status" value="1"/>
</dbReference>
<accession>A0A7X2TM61</accession>
<organism evidence="10 11">
    <name type="scientific">Bilifractor porci</name>
    <dbReference type="NCBI Taxonomy" id="2606636"/>
    <lineage>
        <taxon>Bacteria</taxon>
        <taxon>Bacillati</taxon>
        <taxon>Bacillota</taxon>
        <taxon>Clostridia</taxon>
        <taxon>Lachnospirales</taxon>
        <taxon>Lachnospiraceae</taxon>
        <taxon>Bilifractor</taxon>
    </lineage>
</organism>
<dbReference type="InterPro" id="IPR029062">
    <property type="entry name" value="Class_I_gatase-like"/>
</dbReference>
<evidence type="ECO:0000259" key="8">
    <source>
        <dbReference type="Pfam" id="PF01656"/>
    </source>
</evidence>
<dbReference type="SUPFAM" id="SSF52540">
    <property type="entry name" value="P-loop containing nucleoside triphosphate hydrolases"/>
    <property type="match status" value="1"/>
</dbReference>
<comment type="domain">
    <text evidence="7">Comprises of two domains. The C-terminal domain contains the binding site for glutamine and catalyzes the hydrolysis of this substrate to glutamate and ammonia. The N-terminal domain is anticipated to bind ATP and cobyrinate and catalyzes the ultimate synthesis of the diamide product. The ammonia produced via the glutaminase domain is probably translocated to the adjacent domain via a molecular tunnel, where it reacts with an activated intermediate.</text>
</comment>
<keyword evidence="11" id="KW-1185">Reference proteome</keyword>